<evidence type="ECO:0000313" key="3">
    <source>
        <dbReference type="Proteomes" id="UP001610563"/>
    </source>
</evidence>
<feature type="signal peptide" evidence="1">
    <location>
        <begin position="1"/>
        <end position="28"/>
    </location>
</feature>
<proteinExistence type="predicted"/>
<comment type="caution">
    <text evidence="2">The sequence shown here is derived from an EMBL/GenBank/DDBJ whole genome shotgun (WGS) entry which is preliminary data.</text>
</comment>
<evidence type="ECO:0000256" key="1">
    <source>
        <dbReference type="SAM" id="SignalP"/>
    </source>
</evidence>
<dbReference type="EMBL" id="JBFTWV010000135">
    <property type="protein sequence ID" value="KAL2785747.1"/>
    <property type="molecule type" value="Genomic_DNA"/>
</dbReference>
<evidence type="ECO:0008006" key="4">
    <source>
        <dbReference type="Google" id="ProtNLM"/>
    </source>
</evidence>
<evidence type="ECO:0000313" key="2">
    <source>
        <dbReference type="EMBL" id="KAL2785747.1"/>
    </source>
</evidence>
<name>A0ABR4FRA1_9EURO</name>
<gene>
    <name evidence="2" type="ORF">BJX66DRAFT_50868</name>
</gene>
<organism evidence="2 3">
    <name type="scientific">Aspergillus keveii</name>
    <dbReference type="NCBI Taxonomy" id="714993"/>
    <lineage>
        <taxon>Eukaryota</taxon>
        <taxon>Fungi</taxon>
        <taxon>Dikarya</taxon>
        <taxon>Ascomycota</taxon>
        <taxon>Pezizomycotina</taxon>
        <taxon>Eurotiomycetes</taxon>
        <taxon>Eurotiomycetidae</taxon>
        <taxon>Eurotiales</taxon>
        <taxon>Aspergillaceae</taxon>
        <taxon>Aspergillus</taxon>
        <taxon>Aspergillus subgen. Nidulantes</taxon>
    </lineage>
</organism>
<reference evidence="2 3" key="1">
    <citation type="submission" date="2024-07" db="EMBL/GenBank/DDBJ databases">
        <title>Section-level genome sequencing and comparative genomics of Aspergillus sections Usti and Cavernicolus.</title>
        <authorList>
            <consortium name="Lawrence Berkeley National Laboratory"/>
            <person name="Nybo J.L."/>
            <person name="Vesth T.C."/>
            <person name="Theobald S."/>
            <person name="Frisvad J.C."/>
            <person name="Larsen T.O."/>
            <person name="Kjaerboelling I."/>
            <person name="Rothschild-Mancinelli K."/>
            <person name="Lyhne E.K."/>
            <person name="Kogle M.E."/>
            <person name="Barry K."/>
            <person name="Clum A."/>
            <person name="Na H."/>
            <person name="Ledsgaard L."/>
            <person name="Lin J."/>
            <person name="Lipzen A."/>
            <person name="Kuo A."/>
            <person name="Riley R."/>
            <person name="Mondo S."/>
            <person name="Labutti K."/>
            <person name="Haridas S."/>
            <person name="Pangalinan J."/>
            <person name="Salamov A.A."/>
            <person name="Simmons B.A."/>
            <person name="Magnuson J.K."/>
            <person name="Chen J."/>
            <person name="Drula E."/>
            <person name="Henrissat B."/>
            <person name="Wiebenga A."/>
            <person name="Lubbers R.J."/>
            <person name="Gomes A.C."/>
            <person name="Makela M.R."/>
            <person name="Stajich J."/>
            <person name="Grigoriev I.V."/>
            <person name="Mortensen U.H."/>
            <person name="De Vries R.P."/>
            <person name="Baker S.E."/>
            <person name="Andersen M.R."/>
        </authorList>
    </citation>
    <scope>NUCLEOTIDE SEQUENCE [LARGE SCALE GENOMIC DNA]</scope>
    <source>
        <strain evidence="2 3">CBS 209.92</strain>
    </source>
</reference>
<feature type="chain" id="PRO_5046854183" description="Secreted protein" evidence="1">
    <location>
        <begin position="29"/>
        <end position="86"/>
    </location>
</feature>
<accession>A0ABR4FRA1</accession>
<dbReference type="Proteomes" id="UP001610563">
    <property type="component" value="Unassembled WGS sequence"/>
</dbReference>
<keyword evidence="3" id="KW-1185">Reference proteome</keyword>
<keyword evidence="1" id="KW-0732">Signal</keyword>
<sequence length="86" mass="9828">MMTGRLSFSFLQWLALFFSPQPLPNSSSTPRPFIFSSFPHHFSFVFHLPIPLHLSPHTTTPSVDPFFIHLCDRFLGQCLCTSSIVM</sequence>
<protein>
    <recommendedName>
        <fullName evidence="4">Secreted protein</fullName>
    </recommendedName>
</protein>